<keyword evidence="3" id="KW-1185">Reference proteome</keyword>
<organism evidence="2 3">
    <name type="scientific">Ahrensia marina</name>
    <dbReference type="NCBI Taxonomy" id="1514904"/>
    <lineage>
        <taxon>Bacteria</taxon>
        <taxon>Pseudomonadati</taxon>
        <taxon>Pseudomonadota</taxon>
        <taxon>Alphaproteobacteria</taxon>
        <taxon>Hyphomicrobiales</taxon>
        <taxon>Ahrensiaceae</taxon>
        <taxon>Ahrensia</taxon>
    </lineage>
</organism>
<accession>A0A0N0E7F7</accession>
<comment type="caution">
    <text evidence="2">The sequence shown here is derived from an EMBL/GenBank/DDBJ whole genome shotgun (WGS) entry which is preliminary data.</text>
</comment>
<dbReference type="RefSeq" id="WP_053999322.1">
    <property type="nucleotide sequence ID" value="NZ_JXMU01000014.1"/>
</dbReference>
<dbReference type="AlphaFoldDB" id="A0A0N0E7F7"/>
<name>A0A0N0E7F7_9HYPH</name>
<dbReference type="EMBL" id="JXMU01000014">
    <property type="protein sequence ID" value="KPB01062.1"/>
    <property type="molecule type" value="Genomic_DNA"/>
</dbReference>
<keyword evidence="1" id="KW-1133">Transmembrane helix</keyword>
<feature type="transmembrane region" description="Helical" evidence="1">
    <location>
        <begin position="5"/>
        <end position="20"/>
    </location>
</feature>
<gene>
    <name evidence="2" type="ORF">SU32_10515</name>
</gene>
<sequence>MLSKIVLTTLVIGICIWWFLKENTRRGHLTVRGYIFLTALDSGKTKEEANHAASAPFDQIPPAIIHGTMKFLDENYNGKQMKLVAAARKKGMKH</sequence>
<dbReference type="PATRIC" id="fig|1514904.3.peg.935"/>
<protein>
    <submittedName>
        <fullName evidence="2">Uncharacterized protein</fullName>
    </submittedName>
</protein>
<evidence type="ECO:0000313" key="3">
    <source>
        <dbReference type="Proteomes" id="UP000038011"/>
    </source>
</evidence>
<reference evidence="2 3" key="1">
    <citation type="submission" date="2015-01" db="EMBL/GenBank/DDBJ databases">
        <title>Ahrensia donghaiensis sp. nov., a novel dimethylsulphoniopropionate-cleavage bacterium isolated from seawater and emended descriptions of the genus Ahrensia and Ahrensia kielensis.</title>
        <authorList>
            <person name="Liu J."/>
        </authorList>
    </citation>
    <scope>NUCLEOTIDE SEQUENCE [LARGE SCALE GENOMIC DNA]</scope>
    <source>
        <strain evidence="2 3">LZD062</strain>
    </source>
</reference>
<proteinExistence type="predicted"/>
<dbReference type="STRING" id="1514904.SU32_10515"/>
<keyword evidence="1" id="KW-0812">Transmembrane</keyword>
<evidence type="ECO:0000256" key="1">
    <source>
        <dbReference type="SAM" id="Phobius"/>
    </source>
</evidence>
<dbReference type="Proteomes" id="UP000038011">
    <property type="component" value="Unassembled WGS sequence"/>
</dbReference>
<evidence type="ECO:0000313" key="2">
    <source>
        <dbReference type="EMBL" id="KPB01062.1"/>
    </source>
</evidence>
<keyword evidence="1" id="KW-0472">Membrane</keyword>
<dbReference type="OrthoDB" id="8480180at2"/>